<evidence type="ECO:0000256" key="1">
    <source>
        <dbReference type="SAM" id="MobiDB-lite"/>
    </source>
</evidence>
<evidence type="ECO:0000313" key="4">
    <source>
        <dbReference type="Proteomes" id="UP000041254"/>
    </source>
</evidence>
<organism evidence="3 4">
    <name type="scientific">Vitrella brassicaformis (strain CCMP3155)</name>
    <dbReference type="NCBI Taxonomy" id="1169540"/>
    <lineage>
        <taxon>Eukaryota</taxon>
        <taxon>Sar</taxon>
        <taxon>Alveolata</taxon>
        <taxon>Colpodellida</taxon>
        <taxon>Vitrellaceae</taxon>
        <taxon>Vitrella</taxon>
    </lineage>
</organism>
<accession>A0A0G4G095</accession>
<dbReference type="Proteomes" id="UP000041254">
    <property type="component" value="Unassembled WGS sequence"/>
</dbReference>
<evidence type="ECO:0000313" key="3">
    <source>
        <dbReference type="EMBL" id="CEM20947.1"/>
    </source>
</evidence>
<dbReference type="EMBL" id="CDMY01000531">
    <property type="protein sequence ID" value="CEM20947.1"/>
    <property type="molecule type" value="Genomic_DNA"/>
</dbReference>
<dbReference type="InParanoid" id="A0A0G4G095"/>
<dbReference type="VEuPathDB" id="CryptoDB:Vbra_16582"/>
<evidence type="ECO:0000259" key="2">
    <source>
        <dbReference type="PROSITE" id="PS50011"/>
    </source>
</evidence>
<dbReference type="PROSITE" id="PS50011">
    <property type="entry name" value="PROTEIN_KINASE_DOM"/>
    <property type="match status" value="1"/>
</dbReference>
<dbReference type="Gene3D" id="1.10.510.10">
    <property type="entry name" value="Transferase(Phosphotransferase) domain 1"/>
    <property type="match status" value="1"/>
</dbReference>
<dbReference type="SUPFAM" id="SSF56112">
    <property type="entry name" value="Protein kinase-like (PK-like)"/>
    <property type="match status" value="1"/>
</dbReference>
<protein>
    <recommendedName>
        <fullName evidence="2">Protein kinase domain-containing protein</fullName>
    </recommendedName>
</protein>
<feature type="domain" description="Protein kinase" evidence="2">
    <location>
        <begin position="159"/>
        <end position="449"/>
    </location>
</feature>
<sequence>MAEVMDAVRPSTPTPTPHPRSSLPLSATFPASNLDFTLPPQHHHLHTTAKTVTRMPVIINQQTTASSALPQCDGDDGSCVASPRSQGEDQAAPKTVRRVADLFWGIRGRQREGERKGAKAASEAHHVSEERVRGDFDAADAWLRRELDVGHIVPVGALTMLKKPRGCNAFTSVQRATLEWQYVDIIWIDARALSRHRHSYMRTPALMELLDNGIFNLRNAGTAIAVPFRGVVCSYPRIGIITEAQGMPLAKFLREYPDVIRVEEHRWSIMEQLARAVESLHCRKTPIMHRDISEHTVMLQWEYEVVHQTPTYMDLKPRVRLRLSHFLYSSEVSATSCIDDPPTGPCLHYMAPEEIVVPSRHTRMACLKSDVWRVMLIFRLLHGLHLNTKDAADEYDLWAELCRLVPVRYGKQEAEYITPLPKMINAMSSLLPEYRWNSSQVLSVLHRPATAYSLPHAPSGLLRSVPDTSTPYPRYDPVVQKLNPPAHFLGGSDVKQPCILIVPHFGRVWGTLSPSEYCDICLTPCSPIPPPNESCCLSCGCTHVPTKMPLYSGHHAAAGPTLTRLRAPPALPQGMPPPFYYPSVHGHAPAPPAMLPYYPYYPPSSLGGYGCGYGYGYPHYLDHVMYGGNREAGA</sequence>
<dbReference type="InterPro" id="IPR000719">
    <property type="entry name" value="Prot_kinase_dom"/>
</dbReference>
<keyword evidence="4" id="KW-1185">Reference proteome</keyword>
<dbReference type="GO" id="GO:0004672">
    <property type="term" value="F:protein kinase activity"/>
    <property type="evidence" value="ECO:0007669"/>
    <property type="project" value="InterPro"/>
</dbReference>
<name>A0A0G4G095_VITBC</name>
<feature type="region of interest" description="Disordered" evidence="1">
    <location>
        <begin position="1"/>
        <end position="23"/>
    </location>
</feature>
<dbReference type="AlphaFoldDB" id="A0A0G4G095"/>
<feature type="region of interest" description="Disordered" evidence="1">
    <location>
        <begin position="66"/>
        <end position="94"/>
    </location>
</feature>
<gene>
    <name evidence="3" type="ORF">Vbra_16582</name>
</gene>
<proteinExistence type="predicted"/>
<dbReference type="GO" id="GO:0005524">
    <property type="term" value="F:ATP binding"/>
    <property type="evidence" value="ECO:0007669"/>
    <property type="project" value="InterPro"/>
</dbReference>
<dbReference type="InterPro" id="IPR011009">
    <property type="entry name" value="Kinase-like_dom_sf"/>
</dbReference>
<reference evidence="3 4" key="1">
    <citation type="submission" date="2014-11" db="EMBL/GenBank/DDBJ databases">
        <authorList>
            <person name="Zhu J."/>
            <person name="Qi W."/>
            <person name="Song R."/>
        </authorList>
    </citation>
    <scope>NUCLEOTIDE SEQUENCE [LARGE SCALE GENOMIC DNA]</scope>
</reference>